<dbReference type="SUPFAM" id="SSF50630">
    <property type="entry name" value="Acid proteases"/>
    <property type="match status" value="1"/>
</dbReference>
<dbReference type="Proteomes" id="UP000834106">
    <property type="component" value="Chromosome 11"/>
</dbReference>
<gene>
    <name evidence="1" type="ORF">FPE_LOCUS18804</name>
</gene>
<organism evidence="1 2">
    <name type="scientific">Fraxinus pennsylvanica</name>
    <dbReference type="NCBI Taxonomy" id="56036"/>
    <lineage>
        <taxon>Eukaryota</taxon>
        <taxon>Viridiplantae</taxon>
        <taxon>Streptophyta</taxon>
        <taxon>Embryophyta</taxon>
        <taxon>Tracheophyta</taxon>
        <taxon>Spermatophyta</taxon>
        <taxon>Magnoliopsida</taxon>
        <taxon>eudicotyledons</taxon>
        <taxon>Gunneridae</taxon>
        <taxon>Pentapetalae</taxon>
        <taxon>asterids</taxon>
        <taxon>lamiids</taxon>
        <taxon>Lamiales</taxon>
        <taxon>Oleaceae</taxon>
        <taxon>Oleeae</taxon>
        <taxon>Fraxinus</taxon>
    </lineage>
</organism>
<protein>
    <submittedName>
        <fullName evidence="1">Uncharacterized protein</fullName>
    </submittedName>
</protein>
<name>A0AAD1ZL42_9LAMI</name>
<sequence length="172" mass="19115">MKLTKHLRPLYVKALVNGIPVAKVLIDNGEAINTIPSRMMRKFAKIESDMIPTEVILTSFDGGTISTKGVMPLDITIGTTTRTTVFFVIDGPTSYNVLLGRDWIHESQCIPLSLHQCLIFWIDKGGVEVVQTDHRSFVAEANSVETFMYEGNYGPIRVVQDGEETQIVAQSE</sequence>
<dbReference type="EMBL" id="OU503046">
    <property type="protein sequence ID" value="CAI9771374.1"/>
    <property type="molecule type" value="Genomic_DNA"/>
</dbReference>
<dbReference type="PANTHER" id="PTHR33240:SF15">
    <property type="entry name" value="GAG-PRO-LIKE PROTEIN"/>
    <property type="match status" value="1"/>
</dbReference>
<evidence type="ECO:0000313" key="2">
    <source>
        <dbReference type="Proteomes" id="UP000834106"/>
    </source>
</evidence>
<evidence type="ECO:0000313" key="1">
    <source>
        <dbReference type="EMBL" id="CAI9771374.1"/>
    </source>
</evidence>
<dbReference type="PANTHER" id="PTHR33240">
    <property type="entry name" value="OS08G0508500 PROTEIN"/>
    <property type="match status" value="1"/>
</dbReference>
<dbReference type="AlphaFoldDB" id="A0AAD1ZL42"/>
<dbReference type="InterPro" id="IPR021109">
    <property type="entry name" value="Peptidase_aspartic_dom_sf"/>
</dbReference>
<reference evidence="1" key="1">
    <citation type="submission" date="2023-05" db="EMBL/GenBank/DDBJ databases">
        <authorList>
            <person name="Huff M."/>
        </authorList>
    </citation>
    <scope>NUCLEOTIDE SEQUENCE</scope>
</reference>
<keyword evidence="2" id="KW-1185">Reference proteome</keyword>
<proteinExistence type="predicted"/>
<dbReference type="CDD" id="cd00303">
    <property type="entry name" value="retropepsin_like"/>
    <property type="match status" value="1"/>
</dbReference>
<dbReference type="Gene3D" id="2.40.70.10">
    <property type="entry name" value="Acid Proteases"/>
    <property type="match status" value="1"/>
</dbReference>
<accession>A0AAD1ZL42</accession>